<evidence type="ECO:0000259" key="1">
    <source>
        <dbReference type="Pfam" id="PF12680"/>
    </source>
</evidence>
<dbReference type="EMBL" id="QEOP01000001">
    <property type="protein sequence ID" value="PVZ96291.1"/>
    <property type="molecule type" value="Genomic_DNA"/>
</dbReference>
<gene>
    <name evidence="2" type="ORF">DDQ50_01555</name>
</gene>
<name>A0A2V1HVD2_9MICO</name>
<evidence type="ECO:0000313" key="3">
    <source>
        <dbReference type="Proteomes" id="UP000244893"/>
    </source>
</evidence>
<dbReference type="Proteomes" id="UP000244893">
    <property type="component" value="Unassembled WGS sequence"/>
</dbReference>
<proteinExistence type="predicted"/>
<dbReference type="Pfam" id="PF12680">
    <property type="entry name" value="SnoaL_2"/>
    <property type="match status" value="1"/>
</dbReference>
<dbReference type="AlphaFoldDB" id="A0A2V1HVD2"/>
<sequence length="145" mass="16078">MEVLEEFYRTERIYMAAGGANAGASFEGMAATLDPDVELHQSPDLPWGGEWRGHEGFKGWSIEMSSHFDMVDVQDAKYFERGDQVIVLCRLVTRSIGTGRILDAPMAQVVTVKNGRITEFRPFYWNVPEYVAASRAGAGNAEVTA</sequence>
<accession>A0A2V1HVD2</accession>
<feature type="domain" description="SnoaL-like" evidence="1">
    <location>
        <begin position="25"/>
        <end position="119"/>
    </location>
</feature>
<dbReference type="InterPro" id="IPR037401">
    <property type="entry name" value="SnoaL-like"/>
</dbReference>
<protein>
    <submittedName>
        <fullName evidence="2">Nuclear transport factor 2 family protein</fullName>
    </submittedName>
</protein>
<dbReference type="PANTHER" id="PTHR41252">
    <property type="entry name" value="BLR2505 PROTEIN"/>
    <property type="match status" value="1"/>
</dbReference>
<dbReference type="OrthoDB" id="8080938at2"/>
<keyword evidence="3" id="KW-1185">Reference proteome</keyword>
<organism evidence="2 3">
    <name type="scientific">Amnibacterium flavum</name>
    <dbReference type="NCBI Taxonomy" id="2173173"/>
    <lineage>
        <taxon>Bacteria</taxon>
        <taxon>Bacillati</taxon>
        <taxon>Actinomycetota</taxon>
        <taxon>Actinomycetes</taxon>
        <taxon>Micrococcales</taxon>
        <taxon>Microbacteriaceae</taxon>
        <taxon>Amnibacterium</taxon>
    </lineage>
</organism>
<evidence type="ECO:0000313" key="2">
    <source>
        <dbReference type="EMBL" id="PVZ96291.1"/>
    </source>
</evidence>
<dbReference type="PANTHER" id="PTHR41252:SF1">
    <property type="entry name" value="BLR2505 PROTEIN"/>
    <property type="match status" value="1"/>
</dbReference>
<dbReference type="SUPFAM" id="SSF54427">
    <property type="entry name" value="NTF2-like"/>
    <property type="match status" value="1"/>
</dbReference>
<dbReference type="InterPro" id="IPR032710">
    <property type="entry name" value="NTF2-like_dom_sf"/>
</dbReference>
<comment type="caution">
    <text evidence="2">The sequence shown here is derived from an EMBL/GenBank/DDBJ whole genome shotgun (WGS) entry which is preliminary data.</text>
</comment>
<dbReference type="Gene3D" id="3.10.450.50">
    <property type="match status" value="1"/>
</dbReference>
<reference evidence="2 3" key="1">
    <citation type="submission" date="2018-05" db="EMBL/GenBank/DDBJ databases">
        <title>Amnibacterium sp. M8JJ-5, whole genome shotgun sequence.</title>
        <authorList>
            <person name="Tuo L."/>
        </authorList>
    </citation>
    <scope>NUCLEOTIDE SEQUENCE [LARGE SCALE GENOMIC DNA]</scope>
    <source>
        <strain evidence="2 3">M8JJ-5</strain>
    </source>
</reference>